<dbReference type="GO" id="GO:0006270">
    <property type="term" value="P:DNA replication initiation"/>
    <property type="evidence" value="ECO:0007669"/>
    <property type="project" value="TreeGrafter"/>
</dbReference>
<name>A0A072PKY0_9EURO</name>
<dbReference type="Proteomes" id="UP000027920">
    <property type="component" value="Unassembled WGS sequence"/>
</dbReference>
<evidence type="ECO:0000256" key="1">
    <source>
        <dbReference type="ARBA" id="ARBA00004123"/>
    </source>
</evidence>
<proteinExistence type="inferred from homology"/>
<dbReference type="RefSeq" id="XP_013262588.1">
    <property type="nucleotide sequence ID" value="XM_013407134.1"/>
</dbReference>
<keyword evidence="10" id="KW-1185">Reference proteome</keyword>
<dbReference type="GO" id="GO:0005664">
    <property type="term" value="C:nuclear origin of replication recognition complex"/>
    <property type="evidence" value="ECO:0007669"/>
    <property type="project" value="InterPro"/>
</dbReference>
<protein>
    <submittedName>
        <fullName evidence="9">Uncharacterized protein</fullName>
    </submittedName>
</protein>
<evidence type="ECO:0000256" key="3">
    <source>
        <dbReference type="ARBA" id="ARBA00022705"/>
    </source>
</evidence>
<reference evidence="9 10" key="1">
    <citation type="submission" date="2013-03" db="EMBL/GenBank/DDBJ databases">
        <title>The Genome Sequence of Exophiala aquamarina CBS 119918.</title>
        <authorList>
            <consortium name="The Broad Institute Genomics Platform"/>
            <person name="Cuomo C."/>
            <person name="de Hoog S."/>
            <person name="Gorbushina A."/>
            <person name="Walker B."/>
            <person name="Young S.K."/>
            <person name="Zeng Q."/>
            <person name="Gargeya S."/>
            <person name="Fitzgerald M."/>
            <person name="Haas B."/>
            <person name="Abouelleil A."/>
            <person name="Allen A.W."/>
            <person name="Alvarado L."/>
            <person name="Arachchi H.M."/>
            <person name="Berlin A.M."/>
            <person name="Chapman S.B."/>
            <person name="Gainer-Dewar J."/>
            <person name="Goldberg J."/>
            <person name="Griggs A."/>
            <person name="Gujja S."/>
            <person name="Hansen M."/>
            <person name="Howarth C."/>
            <person name="Imamovic A."/>
            <person name="Ireland A."/>
            <person name="Larimer J."/>
            <person name="McCowan C."/>
            <person name="Murphy C."/>
            <person name="Pearson M."/>
            <person name="Poon T.W."/>
            <person name="Priest M."/>
            <person name="Roberts A."/>
            <person name="Saif S."/>
            <person name="Shea T."/>
            <person name="Sisk P."/>
            <person name="Sykes S."/>
            <person name="Wortman J."/>
            <person name="Nusbaum C."/>
            <person name="Birren B."/>
        </authorList>
    </citation>
    <scope>NUCLEOTIDE SEQUENCE [LARGE SCALE GENOMIC DNA]</scope>
    <source>
        <strain evidence="9 10">CBS 119918</strain>
    </source>
</reference>
<dbReference type="AlphaFoldDB" id="A0A072PKY0"/>
<feature type="region of interest" description="Disordered" evidence="6">
    <location>
        <begin position="1"/>
        <end position="68"/>
    </location>
</feature>
<evidence type="ECO:0000313" key="9">
    <source>
        <dbReference type="EMBL" id="KEF59998.1"/>
    </source>
</evidence>
<dbReference type="OrthoDB" id="10265211at2759"/>
<dbReference type="PANTHER" id="PTHR12748:SF0">
    <property type="entry name" value="ORIGIN RECOGNITION COMPLEX SUBUNIT 3"/>
    <property type="match status" value="1"/>
</dbReference>
<evidence type="ECO:0000259" key="8">
    <source>
        <dbReference type="Pfam" id="PF18137"/>
    </source>
</evidence>
<dbReference type="GO" id="GO:0005656">
    <property type="term" value="C:nuclear pre-replicative complex"/>
    <property type="evidence" value="ECO:0007669"/>
    <property type="project" value="TreeGrafter"/>
</dbReference>
<dbReference type="HOGENOM" id="CLU_015257_1_0_1"/>
<dbReference type="PANTHER" id="PTHR12748">
    <property type="entry name" value="ORIGIN RECOGNITION COMPLEX SUBUNIT 3"/>
    <property type="match status" value="1"/>
</dbReference>
<evidence type="ECO:0000256" key="6">
    <source>
        <dbReference type="SAM" id="MobiDB-lite"/>
    </source>
</evidence>
<sequence length="715" mass="79919">MEHEENEVDDNSHIGCYIFKPTAIPEDDGRQPRKRRKISKPALPNQAEHDELPWPSLHGGEESEESVDARRKQFQKIWTLHQTEIDRVVNKVDESFVDNVLEFVRDKGRKATQGRVKTGLIVSGTTRNTRRDILQGWKARQLGDNQEIFIELHPSQCPNLQIALKNVIRLAISQHGGSLKYTTFLAQQKAFIPMNFDLELLQRYIEQHCISRILLSVADVETFDTTILSELIATTNSWINRVPFNLLINISTTIELFESRLSRSVAALMDAKAFHSTDDTADPLYSIYSAVQHSHQSNVFLGPAVLKVISGLAEDQTTTATTFVRAIKYAFMSHFFANPMSLLCSESGIDLSRDKVLCQAIRNTSGFRGRCEQLVKGKKSHRHQARELLSSDEALIKDAIEMLRSSQARMRNSLQAVQLLHTLYSLLEPASLTPLELEAQLINSLPNLLESEIYHDIELSVADLSHEEIHDFLDRVTQSAIDTSFAEFSTEVGCEESVGSKTLSLGAIKESLSKFGGPANPELDKAHALQQQFTVLLTSYLKTMLSPKTTDESASTASVMVTNPFQTYLSEAAILNMRSPLSTILHARPRYALERALTRPADYLGCECCTTKHGEIFDRATLPPASLLLTLLNEAGNVVNVQDLWDAFCDTVVHTSIPGVEGEENGPAPDKDGDERRSLTVFYRALADLRHLGLVRPSKRKPGVDCIVRTAWMGL</sequence>
<keyword evidence="4" id="KW-0238">DNA-binding</keyword>
<dbReference type="VEuPathDB" id="FungiDB:A1O9_04847"/>
<evidence type="ECO:0000256" key="4">
    <source>
        <dbReference type="ARBA" id="ARBA00023125"/>
    </source>
</evidence>
<evidence type="ECO:0000256" key="2">
    <source>
        <dbReference type="ARBA" id="ARBA00010977"/>
    </source>
</evidence>
<feature type="domain" description="Origin recognition complex subunit 3 winged helix C-terminal" evidence="8">
    <location>
        <begin position="590"/>
        <end position="712"/>
    </location>
</feature>
<dbReference type="InterPro" id="IPR040855">
    <property type="entry name" value="ORC_WH_C"/>
</dbReference>
<accession>A0A072PKY0</accession>
<feature type="domain" description="Origin recognition complex subunit 3 N-terminal" evidence="7">
    <location>
        <begin position="11"/>
        <end position="343"/>
    </location>
</feature>
<dbReference type="GO" id="GO:0031261">
    <property type="term" value="C:DNA replication preinitiation complex"/>
    <property type="evidence" value="ECO:0007669"/>
    <property type="project" value="TreeGrafter"/>
</dbReference>
<organism evidence="9 10">
    <name type="scientific">Exophiala aquamarina CBS 119918</name>
    <dbReference type="NCBI Taxonomy" id="1182545"/>
    <lineage>
        <taxon>Eukaryota</taxon>
        <taxon>Fungi</taxon>
        <taxon>Dikarya</taxon>
        <taxon>Ascomycota</taxon>
        <taxon>Pezizomycotina</taxon>
        <taxon>Eurotiomycetes</taxon>
        <taxon>Chaetothyriomycetidae</taxon>
        <taxon>Chaetothyriales</taxon>
        <taxon>Herpotrichiellaceae</taxon>
        <taxon>Exophiala</taxon>
    </lineage>
</organism>
<dbReference type="Pfam" id="PF18137">
    <property type="entry name" value="WHD_ORC"/>
    <property type="match status" value="1"/>
</dbReference>
<gene>
    <name evidence="9" type="ORF">A1O9_04847</name>
</gene>
<comment type="subcellular location">
    <subcellularLocation>
        <location evidence="1">Nucleus</location>
    </subcellularLocation>
</comment>
<keyword evidence="5" id="KW-0539">Nucleus</keyword>
<dbReference type="InterPro" id="IPR020795">
    <property type="entry name" value="ORC3"/>
</dbReference>
<comment type="similarity">
    <text evidence="2">Belongs to the ORC3 family.</text>
</comment>
<dbReference type="GeneID" id="25279775"/>
<dbReference type="GO" id="GO:0003688">
    <property type="term" value="F:DNA replication origin binding"/>
    <property type="evidence" value="ECO:0007669"/>
    <property type="project" value="TreeGrafter"/>
</dbReference>
<dbReference type="EMBL" id="AMGV01000003">
    <property type="protein sequence ID" value="KEF59998.1"/>
    <property type="molecule type" value="Genomic_DNA"/>
</dbReference>
<comment type="caution">
    <text evidence="9">The sequence shown here is derived from an EMBL/GenBank/DDBJ whole genome shotgun (WGS) entry which is preliminary data.</text>
</comment>
<evidence type="ECO:0000259" key="7">
    <source>
        <dbReference type="Pfam" id="PF07034"/>
    </source>
</evidence>
<evidence type="ECO:0000313" key="10">
    <source>
        <dbReference type="Proteomes" id="UP000027920"/>
    </source>
</evidence>
<dbReference type="InterPro" id="IPR045667">
    <property type="entry name" value="ORC3_N"/>
</dbReference>
<dbReference type="CDD" id="cd20704">
    <property type="entry name" value="Orc3"/>
    <property type="match status" value="1"/>
</dbReference>
<dbReference type="Pfam" id="PF07034">
    <property type="entry name" value="ORC3_N"/>
    <property type="match status" value="1"/>
</dbReference>
<keyword evidence="3" id="KW-0235">DNA replication</keyword>
<evidence type="ECO:0000256" key="5">
    <source>
        <dbReference type="ARBA" id="ARBA00023242"/>
    </source>
</evidence>
<dbReference type="STRING" id="1182545.A0A072PKY0"/>